<dbReference type="InterPro" id="IPR000845">
    <property type="entry name" value="Nucleoside_phosphorylase_d"/>
</dbReference>
<dbReference type="Pfam" id="PF01048">
    <property type="entry name" value="PNP_UDP_1"/>
    <property type="match status" value="1"/>
</dbReference>
<dbReference type="Gene3D" id="1.25.40.10">
    <property type="entry name" value="Tetratricopeptide repeat domain"/>
    <property type="match status" value="2"/>
</dbReference>
<dbReference type="PROSITE" id="PS50005">
    <property type="entry name" value="TPR"/>
    <property type="match status" value="1"/>
</dbReference>
<dbReference type="InterPro" id="IPR002182">
    <property type="entry name" value="NB-ARC"/>
</dbReference>
<dbReference type="AlphaFoldDB" id="W9Y4G3"/>
<evidence type="ECO:0000259" key="4">
    <source>
        <dbReference type="Pfam" id="PF01048"/>
    </source>
</evidence>
<dbReference type="STRING" id="1182542.W9Y4G3"/>
<name>W9Y4G3_9EURO</name>
<feature type="region of interest" description="Disordered" evidence="2">
    <location>
        <begin position="906"/>
        <end position="942"/>
    </location>
</feature>
<dbReference type="RefSeq" id="XP_007732652.1">
    <property type="nucleotide sequence ID" value="XM_007734462.1"/>
</dbReference>
<dbReference type="eggNOG" id="KOG1840">
    <property type="taxonomic scope" value="Eukaryota"/>
</dbReference>
<keyword evidence="6" id="KW-1185">Reference proteome</keyword>
<comment type="caution">
    <text evidence="5">The sequence shown here is derived from an EMBL/GenBank/DDBJ whole genome shotgun (WGS) entry which is preliminary data.</text>
</comment>
<dbReference type="EMBL" id="AMGY01000003">
    <property type="protein sequence ID" value="EXJ87373.1"/>
    <property type="molecule type" value="Genomic_DNA"/>
</dbReference>
<keyword evidence="1" id="KW-0802">TPR repeat</keyword>
<dbReference type="GO" id="GO:0003824">
    <property type="term" value="F:catalytic activity"/>
    <property type="evidence" value="ECO:0007669"/>
    <property type="project" value="InterPro"/>
</dbReference>
<dbReference type="SMART" id="SM00028">
    <property type="entry name" value="TPR"/>
    <property type="match status" value="3"/>
</dbReference>
<dbReference type="InterPro" id="IPR053137">
    <property type="entry name" value="NLR-like"/>
</dbReference>
<dbReference type="InterPro" id="IPR035994">
    <property type="entry name" value="Nucleoside_phosphorylase_sf"/>
</dbReference>
<dbReference type="SUPFAM" id="SSF48452">
    <property type="entry name" value="TPR-like"/>
    <property type="match status" value="2"/>
</dbReference>
<dbReference type="SUPFAM" id="SSF52540">
    <property type="entry name" value="P-loop containing nucleoside triphosphate hydrolases"/>
    <property type="match status" value="1"/>
</dbReference>
<sequence>MPIPSQPPNRRGFNVAIVCALSLEAENVRSVFDRCWEDEGKHYAKAEGDRNAYTTGTIGNHNVVLAHMPYMGSTSAAAVAASLRSSFPEVRLALVVGICEVIPVHTKTEEEIILGDIIISTAVIQYDFGRQYPNGFLRKRDIDDSLGRANPEFRAFINMLQVRRNRERLRRNLQELLRSERFQGESVAAKYPGESQDPIWHVPFDELPDFVGRITELQHLKSKIFQPETRRVIPIVGLGGVGKSRLAMTLAFQTKSEHPEYSIFWVNATNILTYEKDIREIGQKLKIPGIDDEKADIKALVKQRLSVPSKERWLLILDNADDETLWGPQARQSQQGSSLGDYLPTTMNGSIVITTRTRRVATFLARKDMIELHEPSPDEATDMFMKELGDSHPAEDRDTILILVQKLACLPLAIVQAASFIAQTQRPVQTYIELLDQPELDVIKLLSRDFGDPSRYPSAKNPVASTWLISFDHIRQHHQLAATFLSYMACFNEKNIPRSLLPEASSECDNIDAIAVLTAYSFVRSHIGAYKNGRTEELYDIHRLVRLAARNWLKMEGLLTAQTATCIIKISKVLPSTEYENKSIWTLCLPHAQRLCNEGEARDLPERASLLARMGYYYIGDGKYSEAVEIFTEAAKLKETELGPLDEETLTASAILGIALLYKGDLSAAERYLCLALEPLKEKRGVEDSDVLRIMDRLATTYIFQGRLGKAEALALHAHQTQRRTLGAEHIDTLSSMLNLAQLYEQQARWTEAEELHLEAVKTCKRLFGVEHSRHASLANLATTYVQQGRVKEAEELYMQALEAMKRVLGLEHPDTLTCLTLLAVVRRKQGRADDPEEPAEALETRKRVLGPDNATTLYSIYLLALYCKDQDREDEAMELATSAVAGLIKVFGREHPATREITETLESWQKGRDQPTVPPEAEPSAGALQHETRSNGGTRER</sequence>
<dbReference type="Pfam" id="PF13424">
    <property type="entry name" value="TPR_12"/>
    <property type="match status" value="3"/>
</dbReference>
<accession>W9Y4G3</accession>
<evidence type="ECO:0000259" key="3">
    <source>
        <dbReference type="Pfam" id="PF00931"/>
    </source>
</evidence>
<organism evidence="5 6">
    <name type="scientific">Capronia epimyces CBS 606.96</name>
    <dbReference type="NCBI Taxonomy" id="1182542"/>
    <lineage>
        <taxon>Eukaryota</taxon>
        <taxon>Fungi</taxon>
        <taxon>Dikarya</taxon>
        <taxon>Ascomycota</taxon>
        <taxon>Pezizomycotina</taxon>
        <taxon>Eurotiomycetes</taxon>
        <taxon>Chaetothyriomycetidae</taxon>
        <taxon>Chaetothyriales</taxon>
        <taxon>Herpotrichiellaceae</taxon>
        <taxon>Capronia</taxon>
    </lineage>
</organism>
<dbReference type="Gene3D" id="3.40.50.1580">
    <property type="entry name" value="Nucleoside phosphorylase domain"/>
    <property type="match status" value="1"/>
</dbReference>
<dbReference type="GO" id="GO:0043531">
    <property type="term" value="F:ADP binding"/>
    <property type="evidence" value="ECO:0007669"/>
    <property type="project" value="InterPro"/>
</dbReference>
<dbReference type="GeneID" id="19168452"/>
<protein>
    <submittedName>
        <fullName evidence="5">Uncharacterized protein</fullName>
    </submittedName>
</protein>
<evidence type="ECO:0000256" key="2">
    <source>
        <dbReference type="SAM" id="MobiDB-lite"/>
    </source>
</evidence>
<feature type="domain" description="NB-ARC" evidence="3">
    <location>
        <begin position="216"/>
        <end position="387"/>
    </location>
</feature>
<dbReference type="HOGENOM" id="CLU_000288_125_3_1"/>
<dbReference type="SUPFAM" id="SSF53167">
    <property type="entry name" value="Purine and uridine phosphorylases"/>
    <property type="match status" value="1"/>
</dbReference>
<dbReference type="OrthoDB" id="1577640at2759"/>
<dbReference type="InterPro" id="IPR027417">
    <property type="entry name" value="P-loop_NTPase"/>
</dbReference>
<dbReference type="PANTHER" id="PTHR46082:SF6">
    <property type="entry name" value="AAA+ ATPASE DOMAIN-CONTAINING PROTEIN-RELATED"/>
    <property type="match status" value="1"/>
</dbReference>
<dbReference type="PANTHER" id="PTHR46082">
    <property type="entry name" value="ATP/GTP-BINDING PROTEIN-RELATED"/>
    <property type="match status" value="1"/>
</dbReference>
<evidence type="ECO:0000313" key="6">
    <source>
        <dbReference type="Proteomes" id="UP000019478"/>
    </source>
</evidence>
<feature type="compositionally biased region" description="Basic and acidic residues" evidence="2">
    <location>
        <begin position="931"/>
        <end position="942"/>
    </location>
</feature>
<evidence type="ECO:0000256" key="1">
    <source>
        <dbReference type="PROSITE-ProRule" id="PRU00339"/>
    </source>
</evidence>
<dbReference type="eggNOG" id="KOG4658">
    <property type="taxonomic scope" value="Eukaryota"/>
</dbReference>
<dbReference type="GO" id="GO:0009116">
    <property type="term" value="P:nucleoside metabolic process"/>
    <property type="evidence" value="ECO:0007669"/>
    <property type="project" value="InterPro"/>
</dbReference>
<dbReference type="InterPro" id="IPR011990">
    <property type="entry name" value="TPR-like_helical_dom_sf"/>
</dbReference>
<gene>
    <name evidence="5" type="ORF">A1O3_04332</name>
</gene>
<feature type="repeat" description="TPR" evidence="1">
    <location>
        <begin position="608"/>
        <end position="641"/>
    </location>
</feature>
<dbReference type="Pfam" id="PF00931">
    <property type="entry name" value="NB-ARC"/>
    <property type="match status" value="1"/>
</dbReference>
<feature type="domain" description="Nucleoside phosphorylase" evidence="4">
    <location>
        <begin position="15"/>
        <end position="134"/>
    </location>
</feature>
<dbReference type="Proteomes" id="UP000019478">
    <property type="component" value="Unassembled WGS sequence"/>
</dbReference>
<dbReference type="Gene3D" id="3.40.50.300">
    <property type="entry name" value="P-loop containing nucleotide triphosphate hydrolases"/>
    <property type="match status" value="1"/>
</dbReference>
<dbReference type="InterPro" id="IPR019734">
    <property type="entry name" value="TPR_rpt"/>
</dbReference>
<reference evidence="5 6" key="1">
    <citation type="submission" date="2013-03" db="EMBL/GenBank/DDBJ databases">
        <title>The Genome Sequence of Capronia epimyces CBS 606.96.</title>
        <authorList>
            <consortium name="The Broad Institute Genomics Platform"/>
            <person name="Cuomo C."/>
            <person name="de Hoog S."/>
            <person name="Gorbushina A."/>
            <person name="Walker B."/>
            <person name="Young S.K."/>
            <person name="Zeng Q."/>
            <person name="Gargeya S."/>
            <person name="Fitzgerald M."/>
            <person name="Haas B."/>
            <person name="Abouelleil A."/>
            <person name="Allen A.W."/>
            <person name="Alvarado L."/>
            <person name="Arachchi H.M."/>
            <person name="Berlin A.M."/>
            <person name="Chapman S.B."/>
            <person name="Gainer-Dewar J."/>
            <person name="Goldberg J."/>
            <person name="Griggs A."/>
            <person name="Gujja S."/>
            <person name="Hansen M."/>
            <person name="Howarth C."/>
            <person name="Imamovic A."/>
            <person name="Ireland A."/>
            <person name="Larimer J."/>
            <person name="McCowan C."/>
            <person name="Murphy C."/>
            <person name="Pearson M."/>
            <person name="Poon T.W."/>
            <person name="Priest M."/>
            <person name="Roberts A."/>
            <person name="Saif S."/>
            <person name="Shea T."/>
            <person name="Sisk P."/>
            <person name="Sykes S."/>
            <person name="Wortman J."/>
            <person name="Nusbaum C."/>
            <person name="Birren B."/>
        </authorList>
    </citation>
    <scope>NUCLEOTIDE SEQUENCE [LARGE SCALE GENOMIC DNA]</scope>
    <source>
        <strain evidence="5 6">CBS 606.96</strain>
    </source>
</reference>
<evidence type="ECO:0000313" key="5">
    <source>
        <dbReference type="EMBL" id="EXJ87373.1"/>
    </source>
</evidence>
<proteinExistence type="predicted"/>